<gene>
    <name evidence="3" type="ORF">EL17_18605</name>
</gene>
<keyword evidence="4" id="KW-1185">Reference proteome</keyword>
<dbReference type="RefSeq" id="WP_051720170.1">
    <property type="nucleotide sequence ID" value="NZ_JMIH01000024.1"/>
</dbReference>
<keyword evidence="2" id="KW-0472">Membrane</keyword>
<keyword evidence="2" id="KW-0812">Transmembrane</keyword>
<feature type="region of interest" description="Disordered" evidence="1">
    <location>
        <begin position="15"/>
        <end position="35"/>
    </location>
</feature>
<name>A0A074KS08_9BACT</name>
<reference evidence="3 4" key="1">
    <citation type="submission" date="2014-04" db="EMBL/GenBank/DDBJ databases">
        <title>Characterization and application of a salt tolerant electro-active bacterium.</title>
        <authorList>
            <person name="Yang L."/>
            <person name="Wei S."/>
            <person name="Tay Q.X.M."/>
        </authorList>
    </citation>
    <scope>NUCLEOTIDE SEQUENCE [LARGE SCALE GENOMIC DNA]</scope>
    <source>
        <strain evidence="3 4">LY1</strain>
    </source>
</reference>
<dbReference type="eggNOG" id="COG0783">
    <property type="taxonomic scope" value="Bacteria"/>
</dbReference>
<dbReference type="AlphaFoldDB" id="A0A074KS08"/>
<comment type="caution">
    <text evidence="3">The sequence shown here is derived from an EMBL/GenBank/DDBJ whole genome shotgun (WGS) entry which is preliminary data.</text>
</comment>
<evidence type="ECO:0000313" key="4">
    <source>
        <dbReference type="Proteomes" id="UP000027821"/>
    </source>
</evidence>
<accession>A0A074KS08</accession>
<sequence length="124" mass="14141">MAYRKRDKTCGQAIGKALGVGSGKPRKSRREEPDRGKVWAGKNAYGMNRIRARLKTTSQSWIASIILVLNLVKLAVEALLCLSFLAWPIRNYLLIAGMEWAREEVKTKNQFRFKSGLVLRICRF</sequence>
<keyword evidence="2" id="KW-1133">Transmembrane helix</keyword>
<dbReference type="Proteomes" id="UP000027821">
    <property type="component" value="Unassembled WGS sequence"/>
</dbReference>
<dbReference type="EMBL" id="JMIH01000024">
    <property type="protein sequence ID" value="KEO72741.1"/>
    <property type="molecule type" value="Genomic_DNA"/>
</dbReference>
<evidence type="ECO:0000256" key="2">
    <source>
        <dbReference type="SAM" id="Phobius"/>
    </source>
</evidence>
<evidence type="ECO:0008006" key="5">
    <source>
        <dbReference type="Google" id="ProtNLM"/>
    </source>
</evidence>
<proteinExistence type="predicted"/>
<evidence type="ECO:0000313" key="3">
    <source>
        <dbReference type="EMBL" id="KEO72741.1"/>
    </source>
</evidence>
<organism evidence="3 4">
    <name type="scientific">Anditalea andensis</name>
    <dbReference type="NCBI Taxonomy" id="1048983"/>
    <lineage>
        <taxon>Bacteria</taxon>
        <taxon>Pseudomonadati</taxon>
        <taxon>Bacteroidota</taxon>
        <taxon>Cytophagia</taxon>
        <taxon>Cytophagales</taxon>
        <taxon>Cytophagaceae</taxon>
        <taxon>Anditalea</taxon>
    </lineage>
</organism>
<feature type="transmembrane region" description="Helical" evidence="2">
    <location>
        <begin position="61"/>
        <end position="87"/>
    </location>
</feature>
<evidence type="ECO:0000256" key="1">
    <source>
        <dbReference type="SAM" id="MobiDB-lite"/>
    </source>
</evidence>
<protein>
    <recommendedName>
        <fullName evidence="5">Transposase DDE domain-containing protein</fullName>
    </recommendedName>
</protein>